<dbReference type="Proteomes" id="UP001055072">
    <property type="component" value="Unassembled WGS sequence"/>
</dbReference>
<keyword evidence="2" id="KW-1185">Reference proteome</keyword>
<comment type="caution">
    <text evidence="1">The sequence shown here is derived from an EMBL/GenBank/DDBJ whole genome shotgun (WGS) entry which is preliminary data.</text>
</comment>
<reference evidence="1" key="1">
    <citation type="journal article" date="2021" name="Environ. Microbiol.">
        <title>Gene family expansions and transcriptome signatures uncover fungal adaptations to wood decay.</title>
        <authorList>
            <person name="Hage H."/>
            <person name="Miyauchi S."/>
            <person name="Viragh M."/>
            <person name="Drula E."/>
            <person name="Min B."/>
            <person name="Chaduli D."/>
            <person name="Navarro D."/>
            <person name="Favel A."/>
            <person name="Norest M."/>
            <person name="Lesage-Meessen L."/>
            <person name="Balint B."/>
            <person name="Merenyi Z."/>
            <person name="de Eugenio L."/>
            <person name="Morin E."/>
            <person name="Martinez A.T."/>
            <person name="Baldrian P."/>
            <person name="Stursova M."/>
            <person name="Martinez M.J."/>
            <person name="Novotny C."/>
            <person name="Magnuson J.K."/>
            <person name="Spatafora J.W."/>
            <person name="Maurice S."/>
            <person name="Pangilinan J."/>
            <person name="Andreopoulos W."/>
            <person name="LaButti K."/>
            <person name="Hundley H."/>
            <person name="Na H."/>
            <person name="Kuo A."/>
            <person name="Barry K."/>
            <person name="Lipzen A."/>
            <person name="Henrissat B."/>
            <person name="Riley R."/>
            <person name="Ahrendt S."/>
            <person name="Nagy L.G."/>
            <person name="Grigoriev I.V."/>
            <person name="Martin F."/>
            <person name="Rosso M.N."/>
        </authorList>
    </citation>
    <scope>NUCLEOTIDE SEQUENCE</scope>
    <source>
        <strain evidence="1">CBS 384.51</strain>
    </source>
</reference>
<proteinExistence type="predicted"/>
<organism evidence="1 2">
    <name type="scientific">Irpex rosettiformis</name>
    <dbReference type="NCBI Taxonomy" id="378272"/>
    <lineage>
        <taxon>Eukaryota</taxon>
        <taxon>Fungi</taxon>
        <taxon>Dikarya</taxon>
        <taxon>Basidiomycota</taxon>
        <taxon>Agaricomycotina</taxon>
        <taxon>Agaricomycetes</taxon>
        <taxon>Polyporales</taxon>
        <taxon>Irpicaceae</taxon>
        <taxon>Irpex</taxon>
    </lineage>
</organism>
<evidence type="ECO:0000313" key="1">
    <source>
        <dbReference type="EMBL" id="KAI0089058.1"/>
    </source>
</evidence>
<protein>
    <submittedName>
        <fullName evidence="1">Uncharacterized protein</fullName>
    </submittedName>
</protein>
<accession>A0ACB8U423</accession>
<evidence type="ECO:0000313" key="2">
    <source>
        <dbReference type="Proteomes" id="UP001055072"/>
    </source>
</evidence>
<gene>
    <name evidence="1" type="ORF">BDY19DRAFT_993291</name>
</gene>
<name>A0ACB8U423_9APHY</name>
<sequence length="1222" mass="136596">MLEPLAASVISTVLSARQFAVPTSAQSAFKSMGRISSSPLPQNFFNPHPRRSTKGKEREHSGIPCGLCAKEGVSSRCVSNVATTSTSTVKSSGVPPPKRPRIRRTTEHRLLSDAYSCRFSKSDDLQRQSRSPQRRHASSVSELQPTDGLGDRHSWRLRQVILGKGKLVMDEAWRSYEFLRLEGTLNTLSVPYLMTFADKVAAHADEEQVADLHAHRTHWGARLSAVLRDMDSRLAGASPNSVLHVVWGCLSARAFALTDRIDDALELCHSIEVKTLLKANERHFLRMYQTILLVLSERQGPAVAVRFLIDEWETLEKYLPPTVRDYHKELLPAVQSFRAALWDILRDFDHAEQFFGSVDFSRPSAWHQLAGAFLMRTFCEHGFPLDAAKVVRALYGRKEDPPWRELMVVVKTLAKHRSFDVANALFLKARQRLPSLDSVRASGSHPKLTNAEIDLYHKTGLYLYAHQGDVASANKSFNEVSPSQRASSADIGLLIHAYALAGDPKGAIDIFDHYSSTGMLRPNIIHYSGVILAHARKGDFVGMEEWTVKLTQAGFRPDGHVYSIILQGFAERNDMSSVGKILRWMKSANQPLSAYTATSVIAMLARKKDFNGAEEMFKLSVDEGVVPDRQMVTAVMNAHVEAGNWTGIISTFDYLKVAAKRKQFPLSIETFNTLLKAYVLAGAPWSIISTLRDNMKDIGLQVDAYTYSLLIQAACDNNLMAKAHKLYEDMQRRASAEHSYLRINVFVLTILMAGWLKKSNRKKAMEIYETMLSQDIKPTSITFHHIIKAYSDQKSKRSIEVAVEFLEELMKSSDDKSWLSTSRTIRSGLDHVYGPVLTAYGRLKDPQKVEQLIGEMRQHGGKPSLGSLTALLDAYRRAGDLEGVKNTWSLLFNTASSSPSGISNDSDLGGSRPLGTALCIPLSIFIDAASSAGKHEVVTTTWKLVREAGFAFDAHNWNQLAIAAVRAGEPMRAFQVLQEVLIPHHRDTLALRGRDDPTDPVTPDHLVPEIDNIITGSEGGSRDKGRRYVNIRMERRRLVYLMYKLRQAPHDSATPLHAMYRISPAWSDWSAHPKVLELLLETLERLLADGLVVRVPEGGGAPVPRTGIVDSKFYEKRGYARQNLKHIMANSSDAIAVVLRWKNSIDRTRFSGRNKTPLSQTQPTVVQPALGRRIRAVRTRFVKRSRTHTVKAWRSARYARPNYDDKLASGISQEPAFGPGRS</sequence>
<dbReference type="EMBL" id="MU274911">
    <property type="protein sequence ID" value="KAI0089058.1"/>
    <property type="molecule type" value="Genomic_DNA"/>
</dbReference>